<evidence type="ECO:0000313" key="2">
    <source>
        <dbReference type="EMBL" id="RCN50640.1"/>
    </source>
</evidence>
<dbReference type="SUPFAM" id="SSF55797">
    <property type="entry name" value="PR-1-like"/>
    <property type="match status" value="1"/>
</dbReference>
<keyword evidence="3" id="KW-1185">Reference proteome</keyword>
<dbReference type="OrthoDB" id="5807453at2759"/>
<feature type="domain" description="SCP" evidence="1">
    <location>
        <begin position="44"/>
        <end position="189"/>
    </location>
</feature>
<dbReference type="InterPro" id="IPR014044">
    <property type="entry name" value="CAP_dom"/>
</dbReference>
<reference evidence="2 3" key="1">
    <citation type="submission" date="2014-10" db="EMBL/GenBank/DDBJ databases">
        <title>Draft genome of the hookworm Ancylostoma caninum.</title>
        <authorList>
            <person name="Mitreva M."/>
        </authorList>
    </citation>
    <scope>NUCLEOTIDE SEQUENCE [LARGE SCALE GENOMIC DNA]</scope>
    <source>
        <strain evidence="2 3">Baltimore</strain>
    </source>
</reference>
<dbReference type="AlphaFoldDB" id="A0A368H5Q3"/>
<proteinExistence type="predicted"/>
<accession>A0A368H5Q3</accession>
<comment type="caution">
    <text evidence="2">The sequence shown here is derived from an EMBL/GenBank/DDBJ whole genome shotgun (WGS) entry which is preliminary data.</text>
</comment>
<dbReference type="CDD" id="cd05380">
    <property type="entry name" value="CAP_euk"/>
    <property type="match status" value="1"/>
</dbReference>
<organism evidence="2 3">
    <name type="scientific">Ancylostoma caninum</name>
    <name type="common">Dog hookworm</name>
    <dbReference type="NCBI Taxonomy" id="29170"/>
    <lineage>
        <taxon>Eukaryota</taxon>
        <taxon>Metazoa</taxon>
        <taxon>Ecdysozoa</taxon>
        <taxon>Nematoda</taxon>
        <taxon>Chromadorea</taxon>
        <taxon>Rhabditida</taxon>
        <taxon>Rhabditina</taxon>
        <taxon>Rhabditomorpha</taxon>
        <taxon>Strongyloidea</taxon>
        <taxon>Ancylostomatidae</taxon>
        <taxon>Ancylostomatinae</taxon>
        <taxon>Ancylostoma</taxon>
    </lineage>
</organism>
<dbReference type="Proteomes" id="UP000252519">
    <property type="component" value="Unassembled WGS sequence"/>
</dbReference>
<name>A0A368H5Q3_ANCCA</name>
<dbReference type="InterPro" id="IPR035940">
    <property type="entry name" value="CAP_sf"/>
</dbReference>
<protein>
    <submittedName>
        <fullName evidence="2">SCP-like protein</fullName>
    </submittedName>
</protein>
<evidence type="ECO:0000259" key="1">
    <source>
        <dbReference type="SMART" id="SM00198"/>
    </source>
</evidence>
<dbReference type="STRING" id="29170.A0A368H5Q3"/>
<sequence length="213" mass="24165">MNFCLVVSYFFIPVFRKQISAFQFLFAILGIAHVNGMRNQVTQEIRDEFVDMHNSYRSLLAEGLIDTETGVAGPAKKMKKMVSLRHGTRTERQNCWESSSSSEENLYVVGNEGHEPDPVLDAGNKWWNEGFHMNQERDKSLYRTGFKMSSFANMAWDTRNKVGCAIVDCSGKTHVVCHYEEKDGENIYEIGQQCTGCSDYGSNVKCENDLCIA</sequence>
<evidence type="ECO:0000313" key="3">
    <source>
        <dbReference type="Proteomes" id="UP000252519"/>
    </source>
</evidence>
<gene>
    <name evidence="2" type="ORF">ANCCAN_03253</name>
</gene>
<dbReference type="Pfam" id="PF00188">
    <property type="entry name" value="CAP"/>
    <property type="match status" value="1"/>
</dbReference>
<dbReference type="SMART" id="SM00198">
    <property type="entry name" value="SCP"/>
    <property type="match status" value="1"/>
</dbReference>
<dbReference type="Gene3D" id="3.40.33.10">
    <property type="entry name" value="CAP"/>
    <property type="match status" value="1"/>
</dbReference>
<dbReference type="EMBL" id="JOJR01000021">
    <property type="protein sequence ID" value="RCN50640.1"/>
    <property type="molecule type" value="Genomic_DNA"/>
</dbReference>